<gene>
    <name evidence="1" type="ORF">EV678_2542</name>
</gene>
<name>A0ABY0IN78_9RHOO</name>
<evidence type="ECO:0000313" key="1">
    <source>
        <dbReference type="EMBL" id="RZT76663.1"/>
    </source>
</evidence>
<sequence length="102" mass="10808">MMPAPRCRPPARLVRWLALLPLLLAAVWLLHLASHLQGEEGAGLAAESCLVCLHLGGHATPLAATAAPLPLSLAAFEPAIASEPRWRHLPTPLPRQGAPPRS</sequence>
<keyword evidence="2" id="KW-1185">Reference proteome</keyword>
<comment type="caution">
    <text evidence="1">The sequence shown here is derived from an EMBL/GenBank/DDBJ whole genome shotgun (WGS) entry which is preliminary data.</text>
</comment>
<reference evidence="1 2" key="1">
    <citation type="submission" date="2019-02" db="EMBL/GenBank/DDBJ databases">
        <title>Genomic Encyclopedia of Type Strains, Phase IV (KMG-IV): sequencing the most valuable type-strain genomes for metagenomic binning, comparative biology and taxonomic classification.</title>
        <authorList>
            <person name="Goeker M."/>
        </authorList>
    </citation>
    <scope>NUCLEOTIDE SEQUENCE [LARGE SCALE GENOMIC DNA]</scope>
    <source>
        <strain evidence="1 2">DSM 21223</strain>
    </source>
</reference>
<evidence type="ECO:0000313" key="2">
    <source>
        <dbReference type="Proteomes" id="UP000292136"/>
    </source>
</evidence>
<organism evidence="1 2">
    <name type="scientific">Azospira oryzae</name>
    <dbReference type="NCBI Taxonomy" id="146939"/>
    <lineage>
        <taxon>Bacteria</taxon>
        <taxon>Pseudomonadati</taxon>
        <taxon>Pseudomonadota</taxon>
        <taxon>Betaproteobacteria</taxon>
        <taxon>Rhodocyclales</taxon>
        <taxon>Rhodocyclaceae</taxon>
        <taxon>Azospira</taxon>
    </lineage>
</organism>
<accession>A0ABY0IN78</accession>
<dbReference type="RefSeq" id="WP_130459770.1">
    <property type="nucleotide sequence ID" value="NZ_SHKM01000002.1"/>
</dbReference>
<dbReference type="Proteomes" id="UP000292136">
    <property type="component" value="Unassembled WGS sequence"/>
</dbReference>
<proteinExistence type="predicted"/>
<dbReference type="EMBL" id="SHKM01000002">
    <property type="protein sequence ID" value="RZT76663.1"/>
    <property type="molecule type" value="Genomic_DNA"/>
</dbReference>
<protein>
    <recommendedName>
        <fullName evidence="3">DUF2946 domain-containing protein</fullName>
    </recommendedName>
</protein>
<evidence type="ECO:0008006" key="3">
    <source>
        <dbReference type="Google" id="ProtNLM"/>
    </source>
</evidence>